<evidence type="ECO:0000313" key="6">
    <source>
        <dbReference type="Proteomes" id="UP001159427"/>
    </source>
</evidence>
<keyword evidence="6" id="KW-1185">Reference proteome</keyword>
<feature type="compositionally biased region" description="Basic and acidic residues" evidence="2">
    <location>
        <begin position="15"/>
        <end position="30"/>
    </location>
</feature>
<evidence type="ECO:0000256" key="2">
    <source>
        <dbReference type="SAM" id="MobiDB-lite"/>
    </source>
</evidence>
<dbReference type="InterPro" id="IPR012338">
    <property type="entry name" value="Beta-lactam/transpept-like"/>
</dbReference>
<comment type="similarity">
    <text evidence="1">Belongs to the beta-lactamase family.</text>
</comment>
<comment type="caution">
    <text evidence="5">The sequence shown here is derived from an EMBL/GenBank/DDBJ whole genome shotgun (WGS) entry which is preliminary data.</text>
</comment>
<keyword evidence="3" id="KW-0812">Transmembrane</keyword>
<dbReference type="Proteomes" id="UP001159427">
    <property type="component" value="Unassembled WGS sequence"/>
</dbReference>
<dbReference type="EMBL" id="CALNXI010000344">
    <property type="protein sequence ID" value="CAH3025253.1"/>
    <property type="molecule type" value="Genomic_DNA"/>
</dbReference>
<reference evidence="5 6" key="1">
    <citation type="submission" date="2022-05" db="EMBL/GenBank/DDBJ databases">
        <authorList>
            <consortium name="Genoscope - CEA"/>
            <person name="William W."/>
        </authorList>
    </citation>
    <scope>NUCLEOTIDE SEQUENCE [LARGE SCALE GENOMIC DNA]</scope>
</reference>
<dbReference type="Gene3D" id="3.40.710.10">
    <property type="entry name" value="DD-peptidase/beta-lactamase superfamily"/>
    <property type="match status" value="1"/>
</dbReference>
<name>A0ABN8M6Z6_9CNID</name>
<organism evidence="5 6">
    <name type="scientific">Porites evermanni</name>
    <dbReference type="NCBI Taxonomy" id="104178"/>
    <lineage>
        <taxon>Eukaryota</taxon>
        <taxon>Metazoa</taxon>
        <taxon>Cnidaria</taxon>
        <taxon>Anthozoa</taxon>
        <taxon>Hexacorallia</taxon>
        <taxon>Scleractinia</taxon>
        <taxon>Fungiina</taxon>
        <taxon>Poritidae</taxon>
        <taxon>Porites</taxon>
    </lineage>
</organism>
<feature type="transmembrane region" description="Helical" evidence="3">
    <location>
        <begin position="41"/>
        <end position="62"/>
    </location>
</feature>
<evidence type="ECO:0000256" key="3">
    <source>
        <dbReference type="SAM" id="Phobius"/>
    </source>
</evidence>
<keyword evidence="3" id="KW-0472">Membrane</keyword>
<accession>A0ABN8M6Z6</accession>
<protein>
    <recommendedName>
        <fullName evidence="4">Beta-lactamase-related domain-containing protein</fullName>
    </recommendedName>
</protein>
<dbReference type="SUPFAM" id="SSF56601">
    <property type="entry name" value="beta-lactamase/transpeptidase-like"/>
    <property type="match status" value="1"/>
</dbReference>
<feature type="domain" description="Beta-lactamase-related" evidence="4">
    <location>
        <begin position="128"/>
        <end position="432"/>
    </location>
</feature>
<dbReference type="InterPro" id="IPR051478">
    <property type="entry name" value="Beta-lactamase-like_AB/R"/>
</dbReference>
<dbReference type="InterPro" id="IPR001466">
    <property type="entry name" value="Beta-lactam-related"/>
</dbReference>
<dbReference type="Pfam" id="PF00144">
    <property type="entry name" value="Beta-lactamase"/>
    <property type="match status" value="1"/>
</dbReference>
<sequence length="579" mass="64871">MNANSNISLCPVSSDEEKMDTNRNGEEQERKLERATKRIRFWKLLTVATCALAIVLAALLLWKTAKSNTSDKSRTTQAPCKAKNETTLSSVQARCPRIPTVRPLTTPLPAELKGVFKELDILLSKMVDEKTSLPAISADVFYGQSLLWSGHFGSKFSNSTDNTKPNGNTVYRIGSVTKVFPVLLIYKLFEGGTIGSIDDPLNKYFPEFHIKNPFTNENITMREIICQMSGLPREAPCRYHCEETNSKEQLAQLQNKNLLFPPWKKPSYSNLGFALLGRLITENLLNTTFEKWVQGEILEPLKMNNTGFEITSMVEENLAFPYGHQGKRIPFSKLGWASPAGGMYSSLNDLTKLGMMFTRPSNQTLFKPSTVRQMALPVDIAPDGLTLWGSPFEMVFSNGYLVRGKGGNIDSYDAYFSFVPELELGINILMSGRSISLSASEFGREAYTKLLPVLNRTLFNLEETAVFPIDSKAFTGWYIVNQTSFFTMEIFRYNATITERNGVLLFKGLSQVAYPFAIRYIGDSSTFQAEFLSPGMSCFTERAGIFADIHFSPPTRDGLSQGFSLPQWGIVGHRIEEEH</sequence>
<dbReference type="PANTHER" id="PTHR22935:SF95">
    <property type="entry name" value="BETA-LACTAMASE-LIKE 1-RELATED"/>
    <property type="match status" value="1"/>
</dbReference>
<gene>
    <name evidence="5" type="ORF">PEVE_00025542</name>
</gene>
<dbReference type="PANTHER" id="PTHR22935">
    <property type="entry name" value="PENICILLIN-BINDING PROTEIN"/>
    <property type="match status" value="1"/>
</dbReference>
<evidence type="ECO:0000313" key="5">
    <source>
        <dbReference type="EMBL" id="CAH3025253.1"/>
    </source>
</evidence>
<evidence type="ECO:0000256" key="1">
    <source>
        <dbReference type="ARBA" id="ARBA00038473"/>
    </source>
</evidence>
<evidence type="ECO:0000259" key="4">
    <source>
        <dbReference type="Pfam" id="PF00144"/>
    </source>
</evidence>
<proteinExistence type="inferred from homology"/>
<keyword evidence="3" id="KW-1133">Transmembrane helix</keyword>
<feature type="region of interest" description="Disordered" evidence="2">
    <location>
        <begin position="1"/>
        <end position="30"/>
    </location>
</feature>